<keyword evidence="3" id="KW-1185">Reference proteome</keyword>
<dbReference type="SUPFAM" id="SSF50998">
    <property type="entry name" value="Quinoprotein alcohol dehydrogenase-like"/>
    <property type="match status" value="1"/>
</dbReference>
<evidence type="ECO:0000313" key="3">
    <source>
        <dbReference type="Proteomes" id="UP001494588"/>
    </source>
</evidence>
<dbReference type="Proteomes" id="UP001494588">
    <property type="component" value="Unassembled WGS sequence"/>
</dbReference>
<feature type="compositionally biased region" description="Gly residues" evidence="1">
    <location>
        <begin position="46"/>
        <end position="58"/>
    </location>
</feature>
<comment type="caution">
    <text evidence="2">The sequence shown here is derived from an EMBL/GenBank/DDBJ whole genome shotgun (WGS) entry which is preliminary data.</text>
</comment>
<organism evidence="2 3">
    <name type="scientific">Paraburkholderia sabiae</name>
    <dbReference type="NCBI Taxonomy" id="273251"/>
    <lineage>
        <taxon>Bacteria</taxon>
        <taxon>Pseudomonadati</taxon>
        <taxon>Pseudomonadota</taxon>
        <taxon>Betaproteobacteria</taxon>
        <taxon>Burkholderiales</taxon>
        <taxon>Burkholderiaceae</taxon>
        <taxon>Paraburkholderia</taxon>
    </lineage>
</organism>
<evidence type="ECO:0000313" key="2">
    <source>
        <dbReference type="EMBL" id="MEM5286195.1"/>
    </source>
</evidence>
<feature type="region of interest" description="Disordered" evidence="1">
    <location>
        <begin position="38"/>
        <end position="58"/>
    </location>
</feature>
<gene>
    <name evidence="2" type="ORF">V4C55_10760</name>
</gene>
<reference evidence="2 3" key="1">
    <citation type="submission" date="2024-01" db="EMBL/GenBank/DDBJ databases">
        <title>The diversity of rhizobia nodulating Mimosa spp. in eleven states of Brazil covering several biomes is determined by host plant, location, and edaphic factors.</title>
        <authorList>
            <person name="Rouws L."/>
            <person name="Barauna A."/>
            <person name="Beukes C."/>
            <person name="De Faria S.M."/>
            <person name="Gross E."/>
            <person name="Dos Reis Junior F.B."/>
            <person name="Simon M."/>
            <person name="Maluk M."/>
            <person name="Odee D.W."/>
            <person name="Kenicer G."/>
            <person name="Young J.P.W."/>
            <person name="Reis V.M."/>
            <person name="Zilli J."/>
            <person name="James E.K."/>
        </authorList>
    </citation>
    <scope>NUCLEOTIDE SEQUENCE [LARGE SCALE GENOMIC DNA]</scope>
    <source>
        <strain evidence="2 3">JPY77</strain>
    </source>
</reference>
<name>A0ABU9QA67_9BURK</name>
<dbReference type="RefSeq" id="WP_201647074.1">
    <property type="nucleotide sequence ID" value="NZ_CAJHCS010000001.1"/>
</dbReference>
<dbReference type="InterPro" id="IPR011047">
    <property type="entry name" value="Quinoprotein_ADH-like_sf"/>
</dbReference>
<dbReference type="Gene3D" id="2.40.10.480">
    <property type="match status" value="1"/>
</dbReference>
<sequence length="564" mass="57586">MNRSRRLHATPGNSRHIAILCLVAAICVSCSGGGSSSSSSSTSGSSGSGGSGGSGSSGGASAMSADVLTFHNDLGRTGQYLAETSLTLANVNAASFGKTGFLSVDGKVDAQPLFVSNVSVNGAAHNVVYVVTEHASVYAFDADSNAQLWQRSLLGSGETTSDPRNCGQISPEIGITATPVIDRSRGSNGVMYAVAMSKEANGTIHQRLHAVDLATGAELFGGPVDVRGTYPGSGANSSNGVTAFDPQQYAERQALALVNGNVYLAWTSHCDQGVYGGWVMSYNADSLAQTSALNLTPNGTGGSVWMGGGGLASDGTSLYLLDANGTFDTTLTAQGFPSSGNFGNAFIKLGTSGNLSVADYFATFDTVSQSARDADLGSGGAMVLPDLVDGSGVTRHLALGSGKDSKIYVVDRDNMGKFNSANNAIWQEIDGQLIGGVFTTAAFFNNTVYYGSVGDNLKAFPISGARLATTPASQSAGKFAYPGTTPSISANGSANAIVWAAENGATAVLHAFNAADLSQELYNSNQSGSRDNFGAGNKYITPMIAHGHVYVGTTNGVAVFGLLK</sequence>
<proteinExistence type="predicted"/>
<evidence type="ECO:0000256" key="1">
    <source>
        <dbReference type="SAM" id="MobiDB-lite"/>
    </source>
</evidence>
<protein>
    <submittedName>
        <fullName evidence="2">Pyrrolo-quinoline quinone</fullName>
    </submittedName>
</protein>
<accession>A0ABU9QA67</accession>
<dbReference type="EMBL" id="JAZHGC010000007">
    <property type="protein sequence ID" value="MEM5286195.1"/>
    <property type="molecule type" value="Genomic_DNA"/>
</dbReference>